<feature type="domain" description="DUF218" evidence="1">
    <location>
        <begin position="47"/>
        <end position="183"/>
    </location>
</feature>
<dbReference type="InterPro" id="IPR003848">
    <property type="entry name" value="DUF218"/>
</dbReference>
<evidence type="ECO:0000313" key="3">
    <source>
        <dbReference type="Proteomes" id="UP000031518"/>
    </source>
</evidence>
<organism evidence="2 3">
    <name type="scientific">Pyrinomonas methylaliphatogenes</name>
    <dbReference type="NCBI Taxonomy" id="454194"/>
    <lineage>
        <taxon>Bacteria</taxon>
        <taxon>Pseudomonadati</taxon>
        <taxon>Acidobacteriota</taxon>
        <taxon>Blastocatellia</taxon>
        <taxon>Blastocatellales</taxon>
        <taxon>Pyrinomonadaceae</taxon>
        <taxon>Pyrinomonas</taxon>
    </lineage>
</organism>
<dbReference type="Proteomes" id="UP000031518">
    <property type="component" value="Unassembled WGS sequence"/>
</dbReference>
<evidence type="ECO:0000259" key="1">
    <source>
        <dbReference type="Pfam" id="PF02698"/>
    </source>
</evidence>
<dbReference type="GO" id="GO:0043164">
    <property type="term" value="P:Gram-negative-bacterium-type cell wall biogenesis"/>
    <property type="evidence" value="ECO:0007669"/>
    <property type="project" value="TreeGrafter"/>
</dbReference>
<dbReference type="GO" id="GO:0005886">
    <property type="term" value="C:plasma membrane"/>
    <property type="evidence" value="ECO:0007669"/>
    <property type="project" value="TreeGrafter"/>
</dbReference>
<dbReference type="InterPro" id="IPR051599">
    <property type="entry name" value="Cell_Envelope_Assoc"/>
</dbReference>
<reference evidence="2 3" key="2">
    <citation type="submission" date="2015-01" db="EMBL/GenBank/DDBJ databases">
        <title>Complete genome sequence of Pyrinomonas methylaliphatogenes type strain K22T.</title>
        <authorList>
            <person name="Lee K.C.Y."/>
            <person name="Power J.F."/>
            <person name="Dunfield P.F."/>
            <person name="Morgan X.C."/>
            <person name="Huttenhower C."/>
            <person name="Stott M.B."/>
        </authorList>
    </citation>
    <scope>NUCLEOTIDE SEQUENCE [LARGE SCALE GENOMIC DNA]</scope>
    <source>
        <strain evidence="2 3">K22</strain>
    </source>
</reference>
<dbReference type="PANTHER" id="PTHR30336">
    <property type="entry name" value="INNER MEMBRANE PROTEIN, PROBABLE PERMEASE"/>
    <property type="match status" value="1"/>
</dbReference>
<proteinExistence type="predicted"/>
<dbReference type="CDD" id="cd06259">
    <property type="entry name" value="YdcF-like"/>
    <property type="match status" value="1"/>
</dbReference>
<accession>A0A0B6X1J6</accession>
<dbReference type="Gene3D" id="3.40.50.620">
    <property type="entry name" value="HUPs"/>
    <property type="match status" value="1"/>
</dbReference>
<dbReference type="EMBL" id="CBXV010000008">
    <property type="protein sequence ID" value="CDM66240.1"/>
    <property type="molecule type" value="Genomic_DNA"/>
</dbReference>
<dbReference type="STRING" id="454194.PYK22_02260"/>
<dbReference type="PANTHER" id="PTHR30336:SF4">
    <property type="entry name" value="ENVELOPE BIOGENESIS FACTOR ELYC"/>
    <property type="match status" value="1"/>
</dbReference>
<dbReference type="GO" id="GO:0000270">
    <property type="term" value="P:peptidoglycan metabolic process"/>
    <property type="evidence" value="ECO:0007669"/>
    <property type="project" value="TreeGrafter"/>
</dbReference>
<dbReference type="InterPro" id="IPR014729">
    <property type="entry name" value="Rossmann-like_a/b/a_fold"/>
</dbReference>
<evidence type="ECO:0000313" key="2">
    <source>
        <dbReference type="EMBL" id="CDM66240.1"/>
    </source>
</evidence>
<sequence>MIFKALVAVRNLKRSAALVAAALALAWFAAWALARALIVRDVPVASDALVVLAGSAAYDERTRYAAQLFHAGYAPMVFLTNDGQRGGWSNKEQRNPFFVERARESLRRAGVPEERIAVLPQRVSSTYEEAVALRYLAAERRIRSLLIVTSAYHTRRARWIFNQIFAGSETRVTIVSPERPSLSPFVWWASLRGWRAVAAEYLKIIYYRWQYGRWFPQNESLKQRFVFDASPFSLFGNRPRETKI</sequence>
<protein>
    <recommendedName>
        <fullName evidence="1">DUF218 domain-containing protein</fullName>
    </recommendedName>
</protein>
<dbReference type="Pfam" id="PF02698">
    <property type="entry name" value="DUF218"/>
    <property type="match status" value="1"/>
</dbReference>
<reference evidence="2 3" key="1">
    <citation type="submission" date="2013-12" db="EMBL/GenBank/DDBJ databases">
        <authorList>
            <person name="Stott M."/>
        </authorList>
    </citation>
    <scope>NUCLEOTIDE SEQUENCE [LARGE SCALE GENOMIC DNA]</scope>
    <source>
        <strain evidence="2 3">K22</strain>
    </source>
</reference>
<dbReference type="AlphaFoldDB" id="A0A0B6X1J6"/>
<keyword evidence="3" id="KW-1185">Reference proteome</keyword>
<name>A0A0B6X1J6_9BACT</name>
<gene>
    <name evidence="2" type="ORF">PYK22_02260</name>
</gene>